<protein>
    <recommendedName>
        <fullName evidence="1">Alginate export domain-containing protein</fullName>
    </recommendedName>
</protein>
<dbReference type="Pfam" id="PF13372">
    <property type="entry name" value="Alginate_exp"/>
    <property type="match status" value="1"/>
</dbReference>
<proteinExistence type="predicted"/>
<gene>
    <name evidence="2" type="ORF">Nkreftii_001490</name>
</gene>
<evidence type="ECO:0000259" key="1">
    <source>
        <dbReference type="Pfam" id="PF13372"/>
    </source>
</evidence>
<dbReference type="KEGG" id="nkf:Nkreftii_001490"/>
<evidence type="ECO:0000313" key="3">
    <source>
        <dbReference type="Proteomes" id="UP000593737"/>
    </source>
</evidence>
<dbReference type="Proteomes" id="UP000593737">
    <property type="component" value="Chromosome"/>
</dbReference>
<dbReference type="AlphaFoldDB" id="A0A7S8FDC0"/>
<dbReference type="InterPro" id="IPR025388">
    <property type="entry name" value="Alginate_export_dom"/>
</dbReference>
<feature type="domain" description="Alginate export" evidence="1">
    <location>
        <begin position="105"/>
        <end position="492"/>
    </location>
</feature>
<evidence type="ECO:0000313" key="2">
    <source>
        <dbReference type="EMBL" id="QPD03716.1"/>
    </source>
</evidence>
<sequence length="521" mass="59673">MSKRSLWWVLLSVLLVLLVPMGTNTSKAVEYGELVETDGQWTFKNTEDPVLKVMHDKHLITDNDYFKSTDRTGKNWIEPADAVLNQRKEIDWLHYEKSLLRLPDWLDLAFENRTRFESYDHPWRANQVAGGGGTDAQVALRSRLRVGLGGNGPFRFLFEGQDTRAFLNNDPGDFRNLTTVNEFDVLQLVGSLTFNNVLGSGLRTDLHFGRMTLDFGKRRYVARNDFRNTTNAFDGVHWQIGQGKTWRFRAFLVEPVIRDDVRLDEQTAKSVFWGTYAESEHFPWFNVNVFYFGINDQQLQNRNLHRTYSTLGARLFKAPAVNEFDYEIEGAVQTGKLGTVDHFAYNPNVEVGYTFNLPWAPRFLAQYTYASGTQTPGGSESRTFDPLFGARRFDLNPTGIWGPFFRSNINSPGWRLILTPNENLILTVKQRFWYLAEATAAFSGGLVQDSTGGSGSYLGHDVELRAQWAPIWTMRQNLDFDFGYVHWFKGSYFDSPAIIAQMPSGGNKDSDYFYASIRVRM</sequence>
<name>A0A7S8FDC0_9BACT</name>
<organism evidence="2 3">
    <name type="scientific">Candidatus Nitrospira kreftii</name>
    <dbReference type="NCBI Taxonomy" id="2652173"/>
    <lineage>
        <taxon>Bacteria</taxon>
        <taxon>Pseudomonadati</taxon>
        <taxon>Nitrospirota</taxon>
        <taxon>Nitrospiria</taxon>
        <taxon>Nitrospirales</taxon>
        <taxon>Nitrospiraceae</taxon>
        <taxon>Nitrospira</taxon>
    </lineage>
</organism>
<reference evidence="2 3" key="1">
    <citation type="journal article" date="2020" name="ISME J.">
        <title>Enrichment and physiological characterization of a novel comammox Nitrospira indicates ammonium inhibition of complete nitrification.</title>
        <authorList>
            <person name="Sakoula D."/>
            <person name="Koch H."/>
            <person name="Frank J."/>
            <person name="Jetten M.S.M."/>
            <person name="van Kessel M.A.H.J."/>
            <person name="Lucker S."/>
        </authorList>
    </citation>
    <scope>NUCLEOTIDE SEQUENCE [LARGE SCALE GENOMIC DNA]</scope>
    <source>
        <strain evidence="2">Comreactor17</strain>
    </source>
</reference>
<dbReference type="EMBL" id="CP047423">
    <property type="protein sequence ID" value="QPD03716.1"/>
    <property type="molecule type" value="Genomic_DNA"/>
</dbReference>
<accession>A0A7S8FDC0</accession>